<dbReference type="InterPro" id="IPR004375">
    <property type="entry name" value="NanQ/TabA/YiaL"/>
</dbReference>
<dbReference type="InterPro" id="IPR037012">
    <property type="entry name" value="NanQ/TabA/YiaL_sf"/>
</dbReference>
<dbReference type="SUPFAM" id="SSF51197">
    <property type="entry name" value="Clavaminate synthase-like"/>
    <property type="match status" value="1"/>
</dbReference>
<gene>
    <name evidence="1" type="ORF">ACFODT_13600</name>
</gene>
<evidence type="ECO:0000313" key="1">
    <source>
        <dbReference type="EMBL" id="MFC3024850.1"/>
    </source>
</evidence>
<dbReference type="Proteomes" id="UP001595384">
    <property type="component" value="Unassembled WGS sequence"/>
</dbReference>
<dbReference type="NCBIfam" id="TIGR00022">
    <property type="entry name" value="YhcH/YjgK/YiaL family protein"/>
    <property type="match status" value="1"/>
</dbReference>
<sequence length="156" mass="18091">MYIGNVNELSFTQVLHPKIREIFSTVQACLEQSSAEGRYDLEGDNAFFMVVNDHTHPGDERIPECHRQYIDIQWLLEGDESYGVGLETFQNIDDDQFEERDIAFSRQVKDERYVTLSRGDFIIFYPGQPHRPLVAPHDMPGPIKKVIVKIHKDIVQ</sequence>
<dbReference type="EMBL" id="JBHRSE010000092">
    <property type="protein sequence ID" value="MFC3024850.1"/>
    <property type="molecule type" value="Genomic_DNA"/>
</dbReference>
<dbReference type="PANTHER" id="PTHR34986:SF4">
    <property type="entry name" value="EVOLVED BETA-GALACTOSIDASE SUBUNIT BETA-RELATED"/>
    <property type="match status" value="1"/>
</dbReference>
<protein>
    <submittedName>
        <fullName evidence="1">YhcH/YjgK/YiaL family protein</fullName>
    </submittedName>
</protein>
<dbReference type="RefSeq" id="WP_123015874.1">
    <property type="nucleotide sequence ID" value="NZ_AP024911.1"/>
</dbReference>
<dbReference type="PANTHER" id="PTHR34986">
    <property type="entry name" value="EVOLVED BETA-GALACTOSIDASE SUBUNIT BETA"/>
    <property type="match status" value="1"/>
</dbReference>
<keyword evidence="2" id="KW-1185">Reference proteome</keyword>
<evidence type="ECO:0000313" key="2">
    <source>
        <dbReference type="Proteomes" id="UP001595384"/>
    </source>
</evidence>
<comment type="caution">
    <text evidence="1">The sequence shown here is derived from an EMBL/GenBank/DDBJ whole genome shotgun (WGS) entry which is preliminary data.</text>
</comment>
<name>A0ABV7C9U1_9VIBR</name>
<reference evidence="2" key="1">
    <citation type="journal article" date="2019" name="Int. J. Syst. Evol. Microbiol.">
        <title>The Global Catalogue of Microorganisms (GCM) 10K type strain sequencing project: providing services to taxonomists for standard genome sequencing and annotation.</title>
        <authorList>
            <consortium name="The Broad Institute Genomics Platform"/>
            <consortium name="The Broad Institute Genome Sequencing Center for Infectious Disease"/>
            <person name="Wu L."/>
            <person name="Ma J."/>
        </authorList>
    </citation>
    <scope>NUCLEOTIDE SEQUENCE [LARGE SCALE GENOMIC DNA]</scope>
    <source>
        <strain evidence="2">KCTC 62784</strain>
    </source>
</reference>
<organism evidence="1 2">
    <name type="scientific">Vibrio zhugei</name>
    <dbReference type="NCBI Taxonomy" id="2479546"/>
    <lineage>
        <taxon>Bacteria</taxon>
        <taxon>Pseudomonadati</taxon>
        <taxon>Pseudomonadota</taxon>
        <taxon>Gammaproteobacteria</taxon>
        <taxon>Vibrionales</taxon>
        <taxon>Vibrionaceae</taxon>
        <taxon>Vibrio</taxon>
    </lineage>
</organism>
<accession>A0ABV7C9U1</accession>
<dbReference type="Pfam" id="PF04074">
    <property type="entry name" value="DUF386"/>
    <property type="match status" value="1"/>
</dbReference>
<dbReference type="Gene3D" id="2.60.120.370">
    <property type="entry name" value="YhcH/YjgK/YiaL"/>
    <property type="match status" value="1"/>
</dbReference>
<proteinExistence type="predicted"/>